<dbReference type="Proteomes" id="UP001597073">
    <property type="component" value="Unassembled WGS sequence"/>
</dbReference>
<dbReference type="PROSITE" id="PS01046">
    <property type="entry name" value="LON_SER"/>
    <property type="match status" value="1"/>
</dbReference>
<dbReference type="SUPFAM" id="SSF54211">
    <property type="entry name" value="Ribosomal protein S5 domain 2-like"/>
    <property type="match status" value="1"/>
</dbReference>
<dbReference type="GO" id="GO:0004252">
    <property type="term" value="F:serine-type endopeptidase activity"/>
    <property type="evidence" value="ECO:0007669"/>
    <property type="project" value="UniProtKB-EC"/>
</dbReference>
<evidence type="ECO:0000256" key="4">
    <source>
        <dbReference type="ARBA" id="ARBA00022741"/>
    </source>
</evidence>
<evidence type="ECO:0000256" key="6">
    <source>
        <dbReference type="ARBA" id="ARBA00022825"/>
    </source>
</evidence>
<evidence type="ECO:0000256" key="2">
    <source>
        <dbReference type="ARBA" id="ARBA00022490"/>
    </source>
</evidence>
<evidence type="ECO:0000313" key="15">
    <source>
        <dbReference type="EMBL" id="MFD0767110.1"/>
    </source>
</evidence>
<evidence type="ECO:0000256" key="1">
    <source>
        <dbReference type="ARBA" id="ARBA00004496"/>
    </source>
</evidence>
<evidence type="ECO:0000259" key="13">
    <source>
        <dbReference type="PROSITE" id="PS51786"/>
    </source>
</evidence>
<keyword evidence="4 9" id="KW-0547">Nucleotide-binding</keyword>
<dbReference type="InterPro" id="IPR004815">
    <property type="entry name" value="Lon_bac/euk-typ"/>
</dbReference>
<comment type="similarity">
    <text evidence="9 10 11 12">Belongs to the peptidase S16 family.</text>
</comment>
<dbReference type="InterPro" id="IPR008269">
    <property type="entry name" value="Lon_proteolytic"/>
</dbReference>
<dbReference type="InterPro" id="IPR003593">
    <property type="entry name" value="AAA+_ATPase"/>
</dbReference>
<dbReference type="PROSITE" id="PS51786">
    <property type="entry name" value="LON_PROTEOLYTIC"/>
    <property type="match status" value="1"/>
</dbReference>
<dbReference type="Gene3D" id="3.30.230.10">
    <property type="match status" value="1"/>
</dbReference>
<dbReference type="InterPro" id="IPR008268">
    <property type="entry name" value="Peptidase_S16_AS"/>
</dbReference>
<dbReference type="Gene3D" id="1.20.58.1480">
    <property type="match status" value="1"/>
</dbReference>
<dbReference type="Gene3D" id="1.20.5.5270">
    <property type="match status" value="1"/>
</dbReference>
<evidence type="ECO:0000256" key="11">
    <source>
        <dbReference type="PROSITE-ProRule" id="PRU01122"/>
    </source>
</evidence>
<keyword evidence="6 9" id="KW-0720">Serine protease</keyword>
<evidence type="ECO:0000256" key="8">
    <source>
        <dbReference type="ARBA" id="ARBA00023016"/>
    </source>
</evidence>
<dbReference type="InterPro" id="IPR020568">
    <property type="entry name" value="Ribosomal_Su5_D2-typ_SF"/>
</dbReference>
<keyword evidence="16" id="KW-1185">Reference proteome</keyword>
<comment type="caution">
    <text evidence="15">The sequence shown here is derived from an EMBL/GenBank/DDBJ whole genome shotgun (WGS) entry which is preliminary data.</text>
</comment>
<dbReference type="EMBL" id="JBHTIA010000013">
    <property type="protein sequence ID" value="MFD0767110.1"/>
    <property type="molecule type" value="Genomic_DNA"/>
</dbReference>
<evidence type="ECO:0000256" key="10">
    <source>
        <dbReference type="PIRNR" id="PIRNR001174"/>
    </source>
</evidence>
<dbReference type="InterPro" id="IPR054594">
    <property type="entry name" value="Lon_lid"/>
</dbReference>
<reference evidence="16" key="1">
    <citation type="journal article" date="2019" name="Int. J. Syst. Evol. Microbiol.">
        <title>The Global Catalogue of Microorganisms (GCM) 10K type strain sequencing project: providing services to taxonomists for standard genome sequencing and annotation.</title>
        <authorList>
            <consortium name="The Broad Institute Genomics Platform"/>
            <consortium name="The Broad Institute Genome Sequencing Center for Infectious Disease"/>
            <person name="Wu L."/>
            <person name="Ma J."/>
        </authorList>
    </citation>
    <scope>NUCLEOTIDE SEQUENCE [LARGE SCALE GENOMIC DNA]</scope>
    <source>
        <strain evidence="16">CCUG 60742</strain>
    </source>
</reference>
<dbReference type="Pfam" id="PF00004">
    <property type="entry name" value="AAA"/>
    <property type="match status" value="1"/>
</dbReference>
<feature type="binding site" evidence="9">
    <location>
        <begin position="387"/>
        <end position="394"/>
    </location>
    <ligand>
        <name>ATP</name>
        <dbReference type="ChEBI" id="CHEBI:30616"/>
    </ligand>
</feature>
<dbReference type="InterPro" id="IPR014721">
    <property type="entry name" value="Ribsml_uS5_D2-typ_fold_subgr"/>
</dbReference>
<dbReference type="PRINTS" id="PR00830">
    <property type="entry name" value="ENDOLAPTASE"/>
</dbReference>
<dbReference type="Pfam" id="PF05362">
    <property type="entry name" value="Lon_C"/>
    <property type="match status" value="1"/>
</dbReference>
<gene>
    <name evidence="9 15" type="primary">lon</name>
    <name evidence="15" type="ORF">ACFQZI_19790</name>
</gene>
<feature type="domain" description="Lon proteolytic" evidence="13">
    <location>
        <begin position="623"/>
        <end position="804"/>
    </location>
</feature>
<dbReference type="RefSeq" id="WP_377145600.1">
    <property type="nucleotide sequence ID" value="NZ_JBHTIA010000013.1"/>
</dbReference>
<dbReference type="Gene3D" id="3.40.50.300">
    <property type="entry name" value="P-loop containing nucleotide triphosphate hydrolases"/>
    <property type="match status" value="1"/>
</dbReference>
<dbReference type="EC" id="3.4.21.53" evidence="9 10"/>
<dbReference type="SUPFAM" id="SSF88697">
    <property type="entry name" value="PUA domain-like"/>
    <property type="match status" value="1"/>
</dbReference>
<evidence type="ECO:0000313" key="16">
    <source>
        <dbReference type="Proteomes" id="UP001597073"/>
    </source>
</evidence>
<feature type="active site" evidence="9 11">
    <location>
        <position position="753"/>
    </location>
</feature>
<evidence type="ECO:0000256" key="5">
    <source>
        <dbReference type="ARBA" id="ARBA00022801"/>
    </source>
</evidence>
<evidence type="ECO:0000256" key="7">
    <source>
        <dbReference type="ARBA" id="ARBA00022840"/>
    </source>
</evidence>
<feature type="active site" evidence="9 11">
    <location>
        <position position="710"/>
    </location>
</feature>
<evidence type="ECO:0000259" key="14">
    <source>
        <dbReference type="PROSITE" id="PS51787"/>
    </source>
</evidence>
<comment type="induction">
    <text evidence="9">By heat shock.</text>
</comment>
<dbReference type="InterPro" id="IPR015947">
    <property type="entry name" value="PUA-like_sf"/>
</dbReference>
<comment type="catalytic activity">
    <reaction evidence="9 10 11">
        <text>Hydrolysis of proteins in presence of ATP.</text>
        <dbReference type="EC" id="3.4.21.53"/>
    </reaction>
</comment>
<dbReference type="Pfam" id="PF22667">
    <property type="entry name" value="Lon_lid"/>
    <property type="match status" value="1"/>
</dbReference>
<proteinExistence type="evidence at transcript level"/>
<keyword evidence="2 9" id="KW-0963">Cytoplasm</keyword>
<accession>A0ABW2ZLH2</accession>
<dbReference type="PIRSF" id="PIRSF001174">
    <property type="entry name" value="Lon_proteas"/>
    <property type="match status" value="1"/>
</dbReference>
<dbReference type="Gene3D" id="2.30.130.40">
    <property type="entry name" value="LON domain-like"/>
    <property type="match status" value="1"/>
</dbReference>
<dbReference type="CDD" id="cd19500">
    <property type="entry name" value="RecA-like_Lon"/>
    <property type="match status" value="1"/>
</dbReference>
<evidence type="ECO:0000256" key="12">
    <source>
        <dbReference type="RuleBase" id="RU000591"/>
    </source>
</evidence>
<dbReference type="SMART" id="SM00464">
    <property type="entry name" value="LON"/>
    <property type="match status" value="1"/>
</dbReference>
<dbReference type="InterPro" id="IPR027417">
    <property type="entry name" value="P-loop_NTPase"/>
</dbReference>
<dbReference type="InterPro" id="IPR003111">
    <property type="entry name" value="Lon_prtase_N"/>
</dbReference>
<comment type="subunit">
    <text evidence="9 10">Homohexamer. Organized in a ring with a central cavity.</text>
</comment>
<dbReference type="Pfam" id="PF02190">
    <property type="entry name" value="LON_substr_bdg"/>
    <property type="match status" value="1"/>
</dbReference>
<name>A0ABW2ZLH2_9SPHI</name>
<comment type="function">
    <text evidence="9">ATP-dependent serine protease that mediates the selective degradation of mutant and abnormal proteins as well as certain short-lived regulatory proteins. Required for cellular homeostasis and for survival from DNA damage and developmental changes induced by stress. Degrades polypeptides processively to yield small peptide fragments that are 5 to 10 amino acids long. Binds to DNA in a double-stranded, site-specific manner.</text>
</comment>
<keyword evidence="8 9" id="KW-0346">Stress response</keyword>
<protein>
    <recommendedName>
        <fullName evidence="9 10">Lon protease</fullName>
        <ecNumber evidence="9 10">3.4.21.53</ecNumber>
    </recommendedName>
    <alternativeName>
        <fullName evidence="9">ATP-dependent protease La</fullName>
    </alternativeName>
</protein>
<evidence type="ECO:0000256" key="3">
    <source>
        <dbReference type="ARBA" id="ARBA00022670"/>
    </source>
</evidence>
<sequence length="824" mass="92250">MSFDPFDFKNTMPSINEDSEFFPLMSSEDEAEMNNEEVPDIISILPLRNTVLFPGVVIPITVGRDKSIKLIRDANKGSRLIGVVAQQDVSIEDPTFDQLNKVGTIALIIKMLQMPDGNTTVILQGKKRFTLREEVQSEPYIKATIDPFKEIKAKEDKEFKAMVSSVKDMAMNIIQLSPNIPSEAGIAIRNIESTSFLINFISSNMNADMAAKQALLQTASLRDRINMVLEHLTLDLQMLELKNQIQTKVRVDLDKQQRDYFLNQQLKTIQEELGGTSPDLEIENLRQRALKKKWDKEVKTHFAKELEKLTRTNPAAADYSVQINYLELLLDLPWNEFTKDNFDLKRAQKVLDKDHFGLDKVKQRIIEYLAVLKLKHNMKAPILCLVGPPGVGKTSLGKSIAKALGRKYVRMALGGVRDEAEIRGHRKTYIGAMPGRIIQSVKKAGAANPVFILDEIDKVSIDFRGDPSSALLEVLDPEQNSTFYDNYVEMDFDLSNVMFIATANSLSTIQPALLDRMEIIEVNGYTIEEKIEIAKKHLLPKQREAHGLTLKDVVVKADVLEKLVEDYTRESGVRTLEKRIGSVIRGVAKNIAMEEPYNVLVSKKEVEKILGAPFYDKDLYENNDTAGVVTGLAWTSVGGDILFIEASLSPGNGKLTLTGSLGDVMKESVTIALAYLRAHAGYFNINPKLFEQWDIHVHVPAGATPKDGPSAGVTMLTALVSAFTQRKIKPHLAMTGEITLRGRVLPVGGIKEKILAAKRANIKEIILCKSNQKDILEIKEDYITDLKFHYVTDMREVINLALLTELVPEPLDLTVKEKEVKVVN</sequence>
<dbReference type="SUPFAM" id="SSF52540">
    <property type="entry name" value="P-loop containing nucleoside triphosphate hydrolases"/>
    <property type="match status" value="1"/>
</dbReference>
<dbReference type="PROSITE" id="PS51787">
    <property type="entry name" value="LON_N"/>
    <property type="match status" value="1"/>
</dbReference>
<keyword evidence="7 9" id="KW-0067">ATP-binding</keyword>
<evidence type="ECO:0000256" key="9">
    <source>
        <dbReference type="HAMAP-Rule" id="MF_01973"/>
    </source>
</evidence>
<feature type="domain" description="Lon N-terminal" evidence="14">
    <location>
        <begin position="42"/>
        <end position="236"/>
    </location>
</feature>
<dbReference type="PANTHER" id="PTHR10046">
    <property type="entry name" value="ATP DEPENDENT LON PROTEASE FAMILY MEMBER"/>
    <property type="match status" value="1"/>
</dbReference>
<dbReference type="InterPro" id="IPR027543">
    <property type="entry name" value="Lon_bac"/>
</dbReference>
<organism evidence="15 16">
    <name type="scientific">Mucilaginibacter lutimaris</name>
    <dbReference type="NCBI Taxonomy" id="931629"/>
    <lineage>
        <taxon>Bacteria</taxon>
        <taxon>Pseudomonadati</taxon>
        <taxon>Bacteroidota</taxon>
        <taxon>Sphingobacteriia</taxon>
        <taxon>Sphingobacteriales</taxon>
        <taxon>Sphingobacteriaceae</taxon>
        <taxon>Mucilaginibacter</taxon>
    </lineage>
</organism>
<keyword evidence="3 9" id="KW-0645">Protease</keyword>
<dbReference type="NCBIfam" id="TIGR00763">
    <property type="entry name" value="lon"/>
    <property type="match status" value="1"/>
</dbReference>
<dbReference type="SMART" id="SM00382">
    <property type="entry name" value="AAA"/>
    <property type="match status" value="1"/>
</dbReference>
<dbReference type="InterPro" id="IPR003959">
    <property type="entry name" value="ATPase_AAA_core"/>
</dbReference>
<comment type="subcellular location">
    <subcellularLocation>
        <location evidence="1 9 10">Cytoplasm</location>
    </subcellularLocation>
</comment>
<dbReference type="HAMAP" id="MF_01973">
    <property type="entry name" value="lon_bact"/>
    <property type="match status" value="1"/>
</dbReference>
<dbReference type="Gene3D" id="1.10.8.60">
    <property type="match status" value="1"/>
</dbReference>
<keyword evidence="5 9" id="KW-0378">Hydrolase</keyword>
<dbReference type="InterPro" id="IPR027065">
    <property type="entry name" value="Lon_Prtase"/>
</dbReference>
<dbReference type="InterPro" id="IPR046336">
    <property type="entry name" value="Lon_prtase_N_sf"/>
</dbReference>